<dbReference type="GO" id="GO:0003779">
    <property type="term" value="F:actin binding"/>
    <property type="evidence" value="ECO:0007669"/>
    <property type="project" value="TreeGrafter"/>
</dbReference>
<dbReference type="PANTHER" id="PTHR12811">
    <property type="entry name" value="VACUOLAR PROTEIN SORTING VPS16"/>
    <property type="match status" value="1"/>
</dbReference>
<keyword evidence="2" id="KW-0653">Protein transport</keyword>
<dbReference type="PANTHER" id="PTHR12811:SF0">
    <property type="entry name" value="VACUOLAR PROTEIN SORTING-ASSOCIATED PROTEIN 16 HOMOLOG"/>
    <property type="match status" value="1"/>
</dbReference>
<sequence>MSKPTANWEKVGDRFYRKVQLYTAVFDQDLELENYIVVGAPYSGAVAIYRDEEKLHSYRGTQAAKSSIDIYSCAGKLIRRINWDKGSIKGLGWSEDEKLLVVTEDGTVRCYFDLQGDFVPFTLGHGAEEYGVQSCRFWSSGFVALLGNNHLISVSRYDEPRPKLLAIPPTDPVVSWSIIPPAYSLSRSVEAILAIGKTVYVVDATDAEDRELPAGPFRHISVSPKGEFLAFYTEDGKVWVVSGDWTEKLSEYDSRAKTVPRDMQWCGSNAVALAWEDEVHLVGPKGAATKFYYDAWVHLIADMDGIRLLTNDICEYIQKVPDVTEEVFRLGSTSPAPVLLEAAEQLEKKSPKADDLIQLIRLNLAEAVDTCVKAAGHEFNIHWQKQLLKAASFGKSVLDLYNSDDFVDMCETLRVLNAVRFYEIGLPLSYDQFKRLTPDKLIERLINRHEYFLALRISDYLHLPTDKIYVRWASQKVRVSTEDEESICRLIVQKLHGKQGVSFEEIARSAYDEGRARLATELLNYEPRAGKQVPLLLGMKEDTIALDKAIESGDTDLIFHVLLHLRKKLPLAGFFRTINSRPVATALVESTALHQDPELLKDLYYQDDRRLDGSNLLISEALNQLDTNSRIEKLKLAAKLLQDSRDHTLQFKAIDETQRLLKMQDAFEKDLGPGFAGLSINETMFKLIKLGNMKRAQKVQSEFKVTEKTYWWIRLRALVVKRDWNELEEISKTRKSPIGWEPFFNEILSAGNTRLASNFIPKCTTLPVSDRIEMWVKCGLVVKAGEEALKAKDRNSLEVLKSKATGSAVHEIDRMIGQLSSPRR</sequence>
<evidence type="ECO:0000313" key="5">
    <source>
        <dbReference type="EMBL" id="OCL06380.1"/>
    </source>
</evidence>
<comment type="similarity">
    <text evidence="1 2">Belongs to the VPS16 family.</text>
</comment>
<dbReference type="Pfam" id="PF04841">
    <property type="entry name" value="Vps16_N"/>
    <property type="match status" value="1"/>
</dbReference>
<dbReference type="PIRSF" id="PIRSF007949">
    <property type="entry name" value="VPS16"/>
    <property type="match status" value="1"/>
</dbReference>
<dbReference type="GO" id="GO:0042144">
    <property type="term" value="P:vacuole fusion, non-autophagic"/>
    <property type="evidence" value="ECO:0007669"/>
    <property type="project" value="TreeGrafter"/>
</dbReference>
<dbReference type="SUPFAM" id="SSF82171">
    <property type="entry name" value="DPP6 N-terminal domain-like"/>
    <property type="match status" value="1"/>
</dbReference>
<evidence type="ECO:0000259" key="4">
    <source>
        <dbReference type="Pfam" id="PF04841"/>
    </source>
</evidence>
<feature type="domain" description="Vps16 N-terminal" evidence="4">
    <location>
        <begin position="4"/>
        <end position="408"/>
    </location>
</feature>
<comment type="function">
    <text evidence="2">Essential for vacuolar protein sorting. Required for vacuole biogenesis, stability and to maintain vacuole morphology.</text>
</comment>
<evidence type="ECO:0000256" key="2">
    <source>
        <dbReference type="PIRNR" id="PIRNR007949"/>
    </source>
</evidence>
<dbReference type="OrthoDB" id="1792at2759"/>
<dbReference type="InterPro" id="IPR006925">
    <property type="entry name" value="Vps16_C"/>
</dbReference>
<evidence type="ECO:0000259" key="3">
    <source>
        <dbReference type="Pfam" id="PF04840"/>
    </source>
</evidence>
<dbReference type="Pfam" id="PF04840">
    <property type="entry name" value="Vps16_C"/>
    <property type="match status" value="1"/>
</dbReference>
<keyword evidence="2" id="KW-0813">Transport</keyword>
<dbReference type="InterPro" id="IPR038132">
    <property type="entry name" value="Vps16_C_sf"/>
</dbReference>
<name>A0A8E2JQY1_9PEZI</name>
<proteinExistence type="inferred from homology"/>
<feature type="domain" description="Vps16 C-terminal" evidence="3">
    <location>
        <begin position="501"/>
        <end position="806"/>
    </location>
</feature>
<dbReference type="FunFam" id="2.130.10.10:FF:000635">
    <property type="entry name" value="Probable vacuolar protein sorting-associated protein 16 homolog"/>
    <property type="match status" value="1"/>
</dbReference>
<accession>A0A8E2JQY1</accession>
<dbReference type="EMBL" id="KV750078">
    <property type="protein sequence ID" value="OCL06380.1"/>
    <property type="molecule type" value="Genomic_DNA"/>
</dbReference>
<dbReference type="GO" id="GO:0030897">
    <property type="term" value="C:HOPS complex"/>
    <property type="evidence" value="ECO:0007669"/>
    <property type="project" value="TreeGrafter"/>
</dbReference>
<dbReference type="Gene3D" id="2.130.10.10">
    <property type="entry name" value="YVTN repeat-like/Quinoprotein amine dehydrogenase"/>
    <property type="match status" value="1"/>
</dbReference>
<gene>
    <name evidence="5" type="ORF">AOQ84DRAFT_378645</name>
</gene>
<evidence type="ECO:0000256" key="1">
    <source>
        <dbReference type="ARBA" id="ARBA00009250"/>
    </source>
</evidence>
<keyword evidence="6" id="KW-1185">Reference proteome</keyword>
<reference evidence="5 6" key="1">
    <citation type="journal article" date="2016" name="Nat. Commun.">
        <title>Ectomycorrhizal ecology is imprinted in the genome of the dominant symbiotic fungus Cenococcum geophilum.</title>
        <authorList>
            <consortium name="DOE Joint Genome Institute"/>
            <person name="Peter M."/>
            <person name="Kohler A."/>
            <person name="Ohm R.A."/>
            <person name="Kuo A."/>
            <person name="Krutzmann J."/>
            <person name="Morin E."/>
            <person name="Arend M."/>
            <person name="Barry K.W."/>
            <person name="Binder M."/>
            <person name="Choi C."/>
            <person name="Clum A."/>
            <person name="Copeland A."/>
            <person name="Grisel N."/>
            <person name="Haridas S."/>
            <person name="Kipfer T."/>
            <person name="LaButti K."/>
            <person name="Lindquist E."/>
            <person name="Lipzen A."/>
            <person name="Maire R."/>
            <person name="Meier B."/>
            <person name="Mihaltcheva S."/>
            <person name="Molinier V."/>
            <person name="Murat C."/>
            <person name="Poggeler S."/>
            <person name="Quandt C.A."/>
            <person name="Sperisen C."/>
            <person name="Tritt A."/>
            <person name="Tisserant E."/>
            <person name="Crous P.W."/>
            <person name="Henrissat B."/>
            <person name="Nehls U."/>
            <person name="Egli S."/>
            <person name="Spatafora J.W."/>
            <person name="Grigoriev I.V."/>
            <person name="Martin F.M."/>
        </authorList>
    </citation>
    <scope>NUCLEOTIDE SEQUENCE [LARGE SCALE GENOMIC DNA]</scope>
    <source>
        <strain evidence="5 6">CBS 207.34</strain>
    </source>
</reference>
<protein>
    <recommendedName>
        <fullName evidence="2">Probable vacuolar protein sorting-associated protein 16 homolog</fullName>
    </recommendedName>
</protein>
<dbReference type="Gene3D" id="1.10.150.780">
    <property type="entry name" value="Vps16, C-terminal region"/>
    <property type="match status" value="1"/>
</dbReference>
<dbReference type="AlphaFoldDB" id="A0A8E2JQY1"/>
<dbReference type="InterPro" id="IPR006926">
    <property type="entry name" value="Vps16_N"/>
</dbReference>
<dbReference type="GO" id="GO:0005768">
    <property type="term" value="C:endosome"/>
    <property type="evidence" value="ECO:0007669"/>
    <property type="project" value="TreeGrafter"/>
</dbReference>
<dbReference type="GO" id="GO:0016197">
    <property type="term" value="P:endosomal transport"/>
    <property type="evidence" value="ECO:0007669"/>
    <property type="project" value="TreeGrafter"/>
</dbReference>
<dbReference type="GO" id="GO:0006886">
    <property type="term" value="P:intracellular protein transport"/>
    <property type="evidence" value="ECO:0007669"/>
    <property type="project" value="InterPro"/>
</dbReference>
<organism evidence="5 6">
    <name type="scientific">Glonium stellatum</name>
    <dbReference type="NCBI Taxonomy" id="574774"/>
    <lineage>
        <taxon>Eukaryota</taxon>
        <taxon>Fungi</taxon>
        <taxon>Dikarya</taxon>
        <taxon>Ascomycota</taxon>
        <taxon>Pezizomycotina</taxon>
        <taxon>Dothideomycetes</taxon>
        <taxon>Pleosporomycetidae</taxon>
        <taxon>Gloniales</taxon>
        <taxon>Gloniaceae</taxon>
        <taxon>Glonium</taxon>
    </lineage>
</organism>
<dbReference type="InterPro" id="IPR015943">
    <property type="entry name" value="WD40/YVTN_repeat-like_dom_sf"/>
</dbReference>
<evidence type="ECO:0000313" key="6">
    <source>
        <dbReference type="Proteomes" id="UP000250140"/>
    </source>
</evidence>
<dbReference type="InterPro" id="IPR016534">
    <property type="entry name" value="VPS16"/>
</dbReference>
<dbReference type="Proteomes" id="UP000250140">
    <property type="component" value="Unassembled WGS sequence"/>
</dbReference>